<feature type="domain" description="Dihydroxy-acid/6-phosphogluconate dehydratase C-terminal" evidence="1">
    <location>
        <begin position="1"/>
        <end position="110"/>
    </location>
</feature>
<dbReference type="EC" id="4.2.1.9" evidence="2"/>
<dbReference type="EMBL" id="VSSQ01104878">
    <property type="protein sequence ID" value="MPN45185.1"/>
    <property type="molecule type" value="Genomic_DNA"/>
</dbReference>
<dbReference type="SUPFAM" id="SSF52016">
    <property type="entry name" value="LeuD/IlvD-like"/>
    <property type="match status" value="1"/>
</dbReference>
<dbReference type="Gene3D" id="3.50.30.80">
    <property type="entry name" value="IlvD/EDD C-terminal domain-like"/>
    <property type="match status" value="1"/>
</dbReference>
<sequence length="117" mass="12417">MREMLTPTSAIMGQGKGGTVALITDGRFSGATRGASIGHVSPEAAVGGPIGLVEEGDIISIDIPAKRLDLKVGEKELAKRREKFVPRVQPTDSPFLTRYRAFASSGVEGAVLRDRPQ</sequence>
<dbReference type="PANTHER" id="PTHR43661">
    <property type="entry name" value="D-XYLONATE DEHYDRATASE"/>
    <property type="match status" value="1"/>
</dbReference>
<dbReference type="InterPro" id="IPR056740">
    <property type="entry name" value="ILV_EDD_C"/>
</dbReference>
<protein>
    <submittedName>
        <fullName evidence="2">Dihydroxy-acid dehydratase</fullName>
        <ecNumber evidence="2">4.2.1.9</ecNumber>
    </submittedName>
</protein>
<dbReference type="AlphaFoldDB" id="A0A645I1N4"/>
<name>A0A645I1N4_9ZZZZ</name>
<accession>A0A645I1N4</accession>
<dbReference type="InterPro" id="IPR020558">
    <property type="entry name" value="DiOHA_6PGluconate_deHydtase_CS"/>
</dbReference>
<dbReference type="PROSITE" id="PS00887">
    <property type="entry name" value="ILVD_EDD_2"/>
    <property type="match status" value="1"/>
</dbReference>
<dbReference type="GO" id="GO:0005829">
    <property type="term" value="C:cytosol"/>
    <property type="evidence" value="ECO:0007669"/>
    <property type="project" value="TreeGrafter"/>
</dbReference>
<dbReference type="Pfam" id="PF24877">
    <property type="entry name" value="ILV_EDD_C"/>
    <property type="match status" value="1"/>
</dbReference>
<reference evidence="2" key="1">
    <citation type="submission" date="2019-08" db="EMBL/GenBank/DDBJ databases">
        <authorList>
            <person name="Kucharzyk K."/>
            <person name="Murdoch R.W."/>
            <person name="Higgins S."/>
            <person name="Loffler F."/>
        </authorList>
    </citation>
    <scope>NUCLEOTIDE SEQUENCE</scope>
</reference>
<evidence type="ECO:0000313" key="2">
    <source>
        <dbReference type="EMBL" id="MPN45185.1"/>
    </source>
</evidence>
<keyword evidence="2" id="KW-0456">Lyase</keyword>
<organism evidence="2">
    <name type="scientific">bioreactor metagenome</name>
    <dbReference type="NCBI Taxonomy" id="1076179"/>
    <lineage>
        <taxon>unclassified sequences</taxon>
        <taxon>metagenomes</taxon>
        <taxon>ecological metagenomes</taxon>
    </lineage>
</organism>
<dbReference type="GO" id="GO:0004160">
    <property type="term" value="F:dihydroxy-acid dehydratase activity"/>
    <property type="evidence" value="ECO:0007669"/>
    <property type="project" value="UniProtKB-EC"/>
</dbReference>
<dbReference type="InterPro" id="IPR042096">
    <property type="entry name" value="Dihydro-acid_dehy_C"/>
</dbReference>
<comment type="caution">
    <text evidence="2">The sequence shown here is derived from an EMBL/GenBank/DDBJ whole genome shotgun (WGS) entry which is preliminary data.</text>
</comment>
<proteinExistence type="predicted"/>
<evidence type="ECO:0000259" key="1">
    <source>
        <dbReference type="Pfam" id="PF24877"/>
    </source>
</evidence>
<gene>
    <name evidence="2" type="primary">ilvD_50</name>
    <name evidence="2" type="ORF">SDC9_192752</name>
</gene>
<dbReference type="PANTHER" id="PTHR43661:SF3">
    <property type="entry name" value="D-XYLONATE DEHYDRATASE YAGF-RELATED"/>
    <property type="match status" value="1"/>
</dbReference>